<dbReference type="Proteomes" id="UP001620514">
    <property type="component" value="Unassembled WGS sequence"/>
</dbReference>
<accession>A0ABW8MK64</accession>
<gene>
    <name evidence="1" type="ORF">ABH943_004082</name>
</gene>
<evidence type="ECO:0008006" key="3">
    <source>
        <dbReference type="Google" id="ProtNLM"/>
    </source>
</evidence>
<comment type="caution">
    <text evidence="1">The sequence shown here is derived from an EMBL/GenBank/DDBJ whole genome shotgun (WGS) entry which is preliminary data.</text>
</comment>
<sequence length="259" mass="28108">MTAYKLGRLHRTYDPRVPHMSALLAGQTPAPPPAEIDYTKGMPDNLGMMLNNTLGDCTCAAFYHALQVWSFNTTSTIETEPNKDVEQLYVLGCGYNPKAGGEGPGGNEQHLLTYLLKTGAPMGNSETPKKIAAFVEVDPRNVDDVKRAIVDCGVAYIGFNVPQYIVPAPPAVPPEVWDVQNSNDAIVGGHAVVLAGYDNSGAHLISWGSFYTMTWAFFAKYVDEVYAIADSTWFTAKKMTPGGLTLAQLEEQMKALKAN</sequence>
<dbReference type="Gene3D" id="3.90.70.10">
    <property type="entry name" value="Cysteine proteinases"/>
    <property type="match status" value="1"/>
</dbReference>
<evidence type="ECO:0000313" key="1">
    <source>
        <dbReference type="EMBL" id="MFK4444060.1"/>
    </source>
</evidence>
<dbReference type="RefSeq" id="WP_404608996.1">
    <property type="nucleotide sequence ID" value="NZ_JBIYDN010000012.1"/>
</dbReference>
<protein>
    <recommendedName>
        <fullName evidence="3">Peptidase C1A papain C-terminal domain-containing protein</fullName>
    </recommendedName>
</protein>
<keyword evidence="2" id="KW-1185">Reference proteome</keyword>
<reference evidence="1 2" key="1">
    <citation type="submission" date="2024-11" db="EMBL/GenBank/DDBJ databases">
        <title>Using genomics to understand microbial adaptation to soil warming.</title>
        <authorList>
            <person name="Deangelis K.M. PhD."/>
        </authorList>
    </citation>
    <scope>NUCLEOTIDE SEQUENCE [LARGE SCALE GENOMIC DNA]</scope>
    <source>
        <strain evidence="1 2">GAS97</strain>
    </source>
</reference>
<organism evidence="1 2">
    <name type="scientific">Caballeronia udeis</name>
    <dbReference type="NCBI Taxonomy" id="1232866"/>
    <lineage>
        <taxon>Bacteria</taxon>
        <taxon>Pseudomonadati</taxon>
        <taxon>Pseudomonadota</taxon>
        <taxon>Betaproteobacteria</taxon>
        <taxon>Burkholderiales</taxon>
        <taxon>Burkholderiaceae</taxon>
        <taxon>Caballeronia</taxon>
    </lineage>
</organism>
<dbReference type="InterPro" id="IPR038765">
    <property type="entry name" value="Papain-like_cys_pep_sf"/>
</dbReference>
<dbReference type="EMBL" id="JBIYDN010000012">
    <property type="protein sequence ID" value="MFK4444060.1"/>
    <property type="molecule type" value="Genomic_DNA"/>
</dbReference>
<proteinExistence type="predicted"/>
<name>A0ABW8MK64_9BURK</name>
<dbReference type="SUPFAM" id="SSF54001">
    <property type="entry name" value="Cysteine proteinases"/>
    <property type="match status" value="1"/>
</dbReference>
<evidence type="ECO:0000313" key="2">
    <source>
        <dbReference type="Proteomes" id="UP001620514"/>
    </source>
</evidence>